<dbReference type="PANTHER" id="PTHR35041:SF6">
    <property type="entry name" value="FORMYLMETHIONINE DEFORMYLASE-LIKE PROTEIN-RELATED"/>
    <property type="match status" value="1"/>
</dbReference>
<keyword evidence="1" id="KW-0812">Transmembrane</keyword>
<dbReference type="OMA" id="FPFNLKC"/>
<dbReference type="InParanoid" id="A0A074Y5A9"/>
<gene>
    <name evidence="2" type="ORF">AUEXF2481DRAFT_31775</name>
</gene>
<protein>
    <submittedName>
        <fullName evidence="2">Uncharacterized protein</fullName>
    </submittedName>
</protein>
<keyword evidence="1" id="KW-1133">Transmembrane helix</keyword>
<dbReference type="AlphaFoldDB" id="A0A074Y5A9"/>
<feature type="transmembrane region" description="Helical" evidence="1">
    <location>
        <begin position="550"/>
        <end position="572"/>
    </location>
</feature>
<dbReference type="RefSeq" id="XP_013341333.1">
    <property type="nucleotide sequence ID" value="XM_013485879.1"/>
</dbReference>
<dbReference type="EMBL" id="KL584768">
    <property type="protein sequence ID" value="KEQ92910.1"/>
    <property type="molecule type" value="Genomic_DNA"/>
</dbReference>
<accession>A0A074Y5A9</accession>
<evidence type="ECO:0000256" key="1">
    <source>
        <dbReference type="SAM" id="Phobius"/>
    </source>
</evidence>
<evidence type="ECO:0000313" key="2">
    <source>
        <dbReference type="EMBL" id="KEQ92910.1"/>
    </source>
</evidence>
<dbReference type="HOGENOM" id="CLU_008809_1_1_1"/>
<sequence>MPNPIRLHWRVLCILYGSLLASIAFAVGHHLYYQSLADTPVSTANDLTFGTWTGVPSQKFNTAIGTTFASLFRTSLSITVTTAYFQIVWSVLKAGSTRLNVVDAISGILANPLAFFNGGAWKKSSLLIILAATTWLLPIAPIITPATLTVQTNSQVSYGLTNVSAVDFNSLNFASVVANSQGACGYLYRRPQFEVMKIVAAAAGQDDVLPFSAPGSQPNASYVQQFAGPALQCNDVAEPLRGEILTNVNTSTFSEYTSYGYLSWTPSDENSLPFLLENVTSNGESYSEYQLQSYALGPGRGSSTPLSLFVATFPNMQNPYTAGSLISDYDYVGNATIVKCQLKNATYASSFNWTNGIRDLNITVSPGSDGIVYHEGVDCSQFLYTPGVSVSDALKNGSDDISDYNNTIIQNFAYQSVMHAFGSIVTGSINYPRFPNGLVVATNVMDTVLGATPELLQLQNSTAGQMKGLASLGRKVWPGISVESLPENSLDLRSSLEGLFQNVTMSLMSSKLLQSVVSVPDPATPYYPPPVNVTSITYQNLYAYSATMLWLSYGVALFLALITVIVGSMAIFSSGFSYSSSFSTVLRTASHAAISTDISRNDATGQDPLPEHLCKATILFDRINQQGGESAAKEVLMVKQESGRLLAQSRAERYS</sequence>
<keyword evidence="3" id="KW-1185">Reference proteome</keyword>
<organism evidence="2 3">
    <name type="scientific">Aureobasidium subglaciale (strain EXF-2481)</name>
    <name type="common">Aureobasidium pullulans var. subglaciale</name>
    <dbReference type="NCBI Taxonomy" id="1043005"/>
    <lineage>
        <taxon>Eukaryota</taxon>
        <taxon>Fungi</taxon>
        <taxon>Dikarya</taxon>
        <taxon>Ascomycota</taxon>
        <taxon>Pezizomycotina</taxon>
        <taxon>Dothideomycetes</taxon>
        <taxon>Dothideomycetidae</taxon>
        <taxon>Dothideales</taxon>
        <taxon>Saccotheciaceae</taxon>
        <taxon>Aureobasidium</taxon>
    </lineage>
</organism>
<dbReference type="Proteomes" id="UP000030641">
    <property type="component" value="Unassembled WGS sequence"/>
</dbReference>
<keyword evidence="1" id="KW-0472">Membrane</keyword>
<dbReference type="PANTHER" id="PTHR35041">
    <property type="entry name" value="MEDIATOR OF RNA POLYMERASE II TRANSCRIPTION SUBUNIT 1"/>
    <property type="match status" value="1"/>
</dbReference>
<reference evidence="2 3" key="1">
    <citation type="journal article" date="2014" name="BMC Genomics">
        <title>Genome sequencing of four Aureobasidium pullulans varieties: biotechnological potential, stress tolerance, and description of new species.</title>
        <authorList>
            <person name="Gostin Ar C."/>
            <person name="Ohm R.A."/>
            <person name="Kogej T."/>
            <person name="Sonjak S."/>
            <person name="Turk M."/>
            <person name="Zajc J."/>
            <person name="Zalar P."/>
            <person name="Grube M."/>
            <person name="Sun H."/>
            <person name="Han J."/>
            <person name="Sharma A."/>
            <person name="Chiniquy J."/>
            <person name="Ngan C.Y."/>
            <person name="Lipzen A."/>
            <person name="Barry K."/>
            <person name="Grigoriev I.V."/>
            <person name="Gunde-Cimerman N."/>
        </authorList>
    </citation>
    <scope>NUCLEOTIDE SEQUENCE [LARGE SCALE GENOMIC DNA]</scope>
    <source>
        <strain evidence="2 3">EXF-2481</strain>
    </source>
</reference>
<dbReference type="GeneID" id="25364517"/>
<name>A0A074Y5A9_AURSE</name>
<dbReference type="OrthoDB" id="5322539at2759"/>
<evidence type="ECO:0000313" key="3">
    <source>
        <dbReference type="Proteomes" id="UP000030641"/>
    </source>
</evidence>
<dbReference type="STRING" id="1043005.A0A074Y5A9"/>
<proteinExistence type="predicted"/>